<evidence type="ECO:0000256" key="1">
    <source>
        <dbReference type="ARBA" id="ARBA00022468"/>
    </source>
</evidence>
<keyword evidence="2" id="KW-0433">Leucine-rich repeat</keyword>
<dbReference type="GO" id="GO:0005634">
    <property type="term" value="C:nucleus"/>
    <property type="evidence" value="ECO:0007669"/>
    <property type="project" value="TreeGrafter"/>
</dbReference>
<dbReference type="GO" id="GO:0031267">
    <property type="term" value="F:small GTPase binding"/>
    <property type="evidence" value="ECO:0007669"/>
    <property type="project" value="TreeGrafter"/>
</dbReference>
<protein>
    <submittedName>
        <fullName evidence="4">NLR family pyrin domain containing</fullName>
    </submittedName>
</protein>
<evidence type="ECO:0000256" key="3">
    <source>
        <dbReference type="ARBA" id="ARBA00022737"/>
    </source>
</evidence>
<dbReference type="GO" id="GO:0005096">
    <property type="term" value="F:GTPase activator activity"/>
    <property type="evidence" value="ECO:0007669"/>
    <property type="project" value="UniProtKB-KW"/>
</dbReference>
<organism evidence="4 5">
    <name type="scientific">Seminavis robusta</name>
    <dbReference type="NCBI Taxonomy" id="568900"/>
    <lineage>
        <taxon>Eukaryota</taxon>
        <taxon>Sar</taxon>
        <taxon>Stramenopiles</taxon>
        <taxon>Ochrophyta</taxon>
        <taxon>Bacillariophyta</taxon>
        <taxon>Bacillariophyceae</taxon>
        <taxon>Bacillariophycidae</taxon>
        <taxon>Naviculales</taxon>
        <taxon>Naviculaceae</taxon>
        <taxon>Seminavis</taxon>
    </lineage>
</organism>
<dbReference type="GO" id="GO:0048471">
    <property type="term" value="C:perinuclear region of cytoplasm"/>
    <property type="evidence" value="ECO:0007669"/>
    <property type="project" value="TreeGrafter"/>
</dbReference>
<dbReference type="PANTHER" id="PTHR24113:SF12">
    <property type="entry name" value="RAN GTPASE-ACTIVATING PROTEIN 1"/>
    <property type="match status" value="1"/>
</dbReference>
<dbReference type="InterPro" id="IPR027038">
    <property type="entry name" value="RanGap"/>
</dbReference>
<dbReference type="InterPro" id="IPR032675">
    <property type="entry name" value="LRR_dom_sf"/>
</dbReference>
<evidence type="ECO:0000313" key="5">
    <source>
        <dbReference type="Proteomes" id="UP001153069"/>
    </source>
</evidence>
<reference evidence="4" key="1">
    <citation type="submission" date="2020-06" db="EMBL/GenBank/DDBJ databases">
        <authorList>
            <consortium name="Plant Systems Biology data submission"/>
        </authorList>
    </citation>
    <scope>NUCLEOTIDE SEQUENCE</scope>
    <source>
        <strain evidence="4">D6</strain>
    </source>
</reference>
<comment type="caution">
    <text evidence="4">The sequence shown here is derived from an EMBL/GenBank/DDBJ whole genome shotgun (WGS) entry which is preliminary data.</text>
</comment>
<dbReference type="Pfam" id="PF13516">
    <property type="entry name" value="LRR_6"/>
    <property type="match status" value="1"/>
</dbReference>
<dbReference type="InterPro" id="IPR001611">
    <property type="entry name" value="Leu-rich_rpt"/>
</dbReference>
<name>A0A9N8H9Z8_9STRA</name>
<dbReference type="EMBL" id="CAICTM010000207">
    <property type="protein sequence ID" value="CAB9504790.1"/>
    <property type="molecule type" value="Genomic_DNA"/>
</dbReference>
<keyword evidence="5" id="KW-1185">Reference proteome</keyword>
<dbReference type="GO" id="GO:0005829">
    <property type="term" value="C:cytosol"/>
    <property type="evidence" value="ECO:0007669"/>
    <property type="project" value="TreeGrafter"/>
</dbReference>
<dbReference type="PANTHER" id="PTHR24113">
    <property type="entry name" value="RAN GTPASE-ACTIVATING PROTEIN 1"/>
    <property type="match status" value="1"/>
</dbReference>
<evidence type="ECO:0000313" key="4">
    <source>
        <dbReference type="EMBL" id="CAB9504790.1"/>
    </source>
</evidence>
<dbReference type="Gene3D" id="3.80.10.10">
    <property type="entry name" value="Ribonuclease Inhibitor"/>
    <property type="match status" value="1"/>
</dbReference>
<dbReference type="SMART" id="SM00368">
    <property type="entry name" value="LRR_RI"/>
    <property type="match status" value="4"/>
</dbReference>
<dbReference type="AlphaFoldDB" id="A0A9N8H9Z8"/>
<dbReference type="Proteomes" id="UP001153069">
    <property type="component" value="Unassembled WGS sequence"/>
</dbReference>
<proteinExistence type="predicted"/>
<accession>A0A9N8H9Z8</accession>
<dbReference type="OrthoDB" id="10257471at2759"/>
<keyword evidence="3" id="KW-0677">Repeat</keyword>
<sequence>MTDLLDIDVDSTQAEVVTLLIPSNGSTLSKYKHVRSLQAICCCPAEAAIFGVRLRDLIENGESQVEDVTLFFRADQPGMMRLIQGQVTETAAAKLKSGSVTCEVSDGSFHHYGHIFRDYLSTPDSDSNPPSREIHLIGDMLERIPSQEREKATKSLANLRNVVSLTIQNRRTVLGSFPSLLNALTSSQSGADPTLKFLTLTSMMGNSLLEAGAAVAFTELLKVSSPSLKTLRLQCIRLNTDNLGPLREGLASCCNQLERLEFRRCKFDSNFLQILGPFLRSTQSLCGLQVEFTEFADQRTFLGLLEALKENKTIRVLNLARLHPNEDEEGEPLWNGVVTGETIRDLVIEHPHLQRLCLSRCIGISTPNLEKIAHGLRGSGMKRFGIPFCQIDDDGIRALVDIMSSPSESPSLEWLWLAGNYVGEQGAESISRYISQPSCLLQRLDLSCCHLSDSGLLAVQEGLVKNKSILALDLSLNGSITLSGWRSLAENLPKLTNLRSLKIRCPRLEIHLSDDAEERKQEIAGLNNAFLKGLDGNISLTALTIRFSREPLDPEIASKLAFYCQRNKMFAHIPSTQSQEGLGVQLWPFLLRKAYVQGPELHPLSLAFHLLRNHHADVFSQSVVEKRHHKRQKLDVGK</sequence>
<dbReference type="GO" id="GO:0006913">
    <property type="term" value="P:nucleocytoplasmic transport"/>
    <property type="evidence" value="ECO:0007669"/>
    <property type="project" value="TreeGrafter"/>
</dbReference>
<keyword evidence="1" id="KW-0343">GTPase activation</keyword>
<evidence type="ECO:0000256" key="2">
    <source>
        <dbReference type="ARBA" id="ARBA00022614"/>
    </source>
</evidence>
<gene>
    <name evidence="4" type="ORF">SEMRO_208_G087220.1</name>
</gene>
<dbReference type="SUPFAM" id="SSF52047">
    <property type="entry name" value="RNI-like"/>
    <property type="match status" value="1"/>
</dbReference>